<gene>
    <name evidence="10" type="ORF">TPSD3_06955</name>
</gene>
<evidence type="ECO:0000259" key="9">
    <source>
        <dbReference type="Pfam" id="PF09976"/>
    </source>
</evidence>
<dbReference type="Pfam" id="PF09976">
    <property type="entry name" value="TPR_21"/>
    <property type="match status" value="1"/>
</dbReference>
<keyword evidence="7" id="KW-0143">Chaperone</keyword>
<dbReference type="InterPro" id="IPR018704">
    <property type="entry name" value="SecYEG/CpoB_TPR"/>
</dbReference>
<keyword evidence="3" id="KW-1003">Cell membrane</keyword>
<dbReference type="PANTHER" id="PTHR38035">
    <property type="entry name" value="UPF0070 PROTEIN YFGM"/>
    <property type="match status" value="1"/>
</dbReference>
<dbReference type="RefSeq" id="WP_086487855.1">
    <property type="nucleotide sequence ID" value="NZ_MSLT01000012.1"/>
</dbReference>
<feature type="transmembrane region" description="Helical" evidence="8">
    <location>
        <begin position="23"/>
        <end position="42"/>
    </location>
</feature>
<evidence type="ECO:0000313" key="10">
    <source>
        <dbReference type="EMBL" id="OUD14071.1"/>
    </source>
</evidence>
<dbReference type="GO" id="GO:0044877">
    <property type="term" value="F:protein-containing complex binding"/>
    <property type="evidence" value="ECO:0007669"/>
    <property type="project" value="InterPro"/>
</dbReference>
<comment type="caution">
    <text evidence="10">The sequence shown here is derived from an EMBL/GenBank/DDBJ whole genome shotgun (WGS) entry which is preliminary data.</text>
</comment>
<organism evidence="10 11">
    <name type="scientific">Thioflexithrix psekupsensis</name>
    <dbReference type="NCBI Taxonomy" id="1570016"/>
    <lineage>
        <taxon>Bacteria</taxon>
        <taxon>Pseudomonadati</taxon>
        <taxon>Pseudomonadota</taxon>
        <taxon>Gammaproteobacteria</taxon>
        <taxon>Thiotrichales</taxon>
        <taxon>Thioflexithrix</taxon>
    </lineage>
</organism>
<feature type="domain" description="Ancillary SecYEG translocon subunit/Cell division coordinator CpoB TPR" evidence="9">
    <location>
        <begin position="15"/>
        <end position="208"/>
    </location>
</feature>
<protein>
    <recommendedName>
        <fullName evidence="9">Ancillary SecYEG translocon subunit/Cell division coordinator CpoB TPR domain-containing protein</fullName>
    </recommendedName>
</protein>
<evidence type="ECO:0000256" key="2">
    <source>
        <dbReference type="ARBA" id="ARBA00004236"/>
    </source>
</evidence>
<accession>A0A251X7W9</accession>
<keyword evidence="4 8" id="KW-0812">Transmembrane</keyword>
<keyword evidence="11" id="KW-1185">Reference proteome</keyword>
<evidence type="ECO:0000256" key="3">
    <source>
        <dbReference type="ARBA" id="ARBA00022475"/>
    </source>
</evidence>
<reference evidence="10 11" key="1">
    <citation type="submission" date="2016-12" db="EMBL/GenBank/DDBJ databases">
        <title>Thioflexothrix psekupsii D3 genome sequencing and assembly.</title>
        <authorList>
            <person name="Fomenkov A."/>
            <person name="Vincze T."/>
            <person name="Grabovich M."/>
            <person name="Anton B.P."/>
            <person name="Dubinina G."/>
            <person name="Orlova M."/>
            <person name="Belousova E."/>
            <person name="Roberts R.J."/>
        </authorList>
    </citation>
    <scope>NUCLEOTIDE SEQUENCE [LARGE SCALE GENOMIC DNA]</scope>
    <source>
        <strain evidence="10">D3</strain>
    </source>
</reference>
<dbReference type="OrthoDB" id="9789675at2"/>
<evidence type="ECO:0000256" key="7">
    <source>
        <dbReference type="ARBA" id="ARBA00023186"/>
    </source>
</evidence>
<name>A0A251X7W9_9GAMM</name>
<evidence type="ECO:0000256" key="4">
    <source>
        <dbReference type="ARBA" id="ARBA00022692"/>
    </source>
</evidence>
<dbReference type="AlphaFoldDB" id="A0A251X7W9"/>
<evidence type="ECO:0000256" key="1">
    <source>
        <dbReference type="ARBA" id="ARBA00004167"/>
    </source>
</evidence>
<evidence type="ECO:0000256" key="5">
    <source>
        <dbReference type="ARBA" id="ARBA00022989"/>
    </source>
</evidence>
<evidence type="ECO:0000313" key="11">
    <source>
        <dbReference type="Proteomes" id="UP000194798"/>
    </source>
</evidence>
<keyword evidence="6 8" id="KW-0472">Membrane</keyword>
<dbReference type="EMBL" id="MSLT01000012">
    <property type="protein sequence ID" value="OUD14071.1"/>
    <property type="molecule type" value="Genomic_DNA"/>
</dbReference>
<evidence type="ECO:0000256" key="8">
    <source>
        <dbReference type="SAM" id="Phobius"/>
    </source>
</evidence>
<keyword evidence="5 8" id="KW-1133">Transmembrane helix</keyword>
<dbReference type="InterPro" id="IPR026039">
    <property type="entry name" value="YfgM"/>
</dbReference>
<dbReference type="Proteomes" id="UP000194798">
    <property type="component" value="Unassembled WGS sequence"/>
</dbReference>
<dbReference type="PANTHER" id="PTHR38035:SF1">
    <property type="entry name" value="ANCILLARY SECYEG TRANSLOCON SUBUNIT"/>
    <property type="match status" value="1"/>
</dbReference>
<evidence type="ECO:0000256" key="6">
    <source>
        <dbReference type="ARBA" id="ARBA00023136"/>
    </source>
</evidence>
<proteinExistence type="predicted"/>
<sequence>MTTYATEDEQVEAIKKWWKENGLSVAAGLILGASLLLGWQAWQAYTQQKAETASAQYEQVLLAIEKKQSDQLQGSARALLADYSSSPYASLAALALAKQAVDDNQLDAAHAHLQWVLDHGKPAHVKHIARLRKAQLFLDQDNIAAAKEVLKVPEKADFVAAYAELEGDIALAEEALEAARVAYQSALDYKELNSAHRRLLQMKLDNVGQSDTDHLLAQAPELPAAEETPPANPIEMTLVPDQTGLPEAIPSIEVTPVTETVEIPAETPVVETVVTPAETPVVETVVAPAETPVVETVGIPAETPVVETVVTPAETPVVETVVTPTETPVVETVVTPAETPVVETTVENTQTPTPEVTPSVQVTPVTETVQAQEVAPSEIPPAPVSTEE</sequence>
<dbReference type="GO" id="GO:0005886">
    <property type="term" value="C:plasma membrane"/>
    <property type="evidence" value="ECO:0007669"/>
    <property type="project" value="UniProtKB-SubCell"/>
</dbReference>
<comment type="subcellular location">
    <subcellularLocation>
        <location evidence="2">Cell membrane</location>
    </subcellularLocation>
    <subcellularLocation>
        <location evidence="1">Membrane</location>
        <topology evidence="1">Single-pass membrane protein</topology>
    </subcellularLocation>
</comment>